<dbReference type="InterPro" id="IPR049625">
    <property type="entry name" value="Glyco_transf_61_cat"/>
</dbReference>
<name>A0A830C4X2_9LAMI</name>
<evidence type="ECO:0000259" key="5">
    <source>
        <dbReference type="Pfam" id="PF04577"/>
    </source>
</evidence>
<evidence type="ECO:0000313" key="7">
    <source>
        <dbReference type="Proteomes" id="UP000653305"/>
    </source>
</evidence>
<dbReference type="PANTHER" id="PTHR20961">
    <property type="entry name" value="GLYCOSYLTRANSFERASE"/>
    <property type="match status" value="1"/>
</dbReference>
<dbReference type="GO" id="GO:0016763">
    <property type="term" value="F:pentosyltransferase activity"/>
    <property type="evidence" value="ECO:0007669"/>
    <property type="project" value="UniProtKB-ARBA"/>
</dbReference>
<evidence type="ECO:0000313" key="6">
    <source>
        <dbReference type="EMBL" id="GFP93222.1"/>
    </source>
</evidence>
<protein>
    <submittedName>
        <fullName evidence="6">Protein o-linked-mannose beta-1 4-n-acetylglucosaminyltransferase 2</fullName>
    </submittedName>
</protein>
<accession>A0A830C4X2</accession>
<proteinExistence type="predicted"/>
<evidence type="ECO:0000256" key="4">
    <source>
        <dbReference type="ARBA" id="ARBA00023180"/>
    </source>
</evidence>
<dbReference type="GO" id="GO:0000139">
    <property type="term" value="C:Golgi membrane"/>
    <property type="evidence" value="ECO:0007669"/>
    <property type="project" value="UniProtKB-SubCell"/>
</dbReference>
<feature type="non-terminal residue" evidence="6">
    <location>
        <position position="1"/>
    </location>
</feature>
<keyword evidence="4" id="KW-0325">Glycoprotein</keyword>
<dbReference type="Pfam" id="PF04577">
    <property type="entry name" value="Glyco_transf_61"/>
    <property type="match status" value="1"/>
</dbReference>
<organism evidence="6 7">
    <name type="scientific">Phtheirospermum japonicum</name>
    <dbReference type="NCBI Taxonomy" id="374723"/>
    <lineage>
        <taxon>Eukaryota</taxon>
        <taxon>Viridiplantae</taxon>
        <taxon>Streptophyta</taxon>
        <taxon>Embryophyta</taxon>
        <taxon>Tracheophyta</taxon>
        <taxon>Spermatophyta</taxon>
        <taxon>Magnoliopsida</taxon>
        <taxon>eudicotyledons</taxon>
        <taxon>Gunneridae</taxon>
        <taxon>Pentapetalae</taxon>
        <taxon>asterids</taxon>
        <taxon>lamiids</taxon>
        <taxon>Lamiales</taxon>
        <taxon>Orobanchaceae</taxon>
        <taxon>Orobanchaceae incertae sedis</taxon>
        <taxon>Phtheirospermum</taxon>
    </lineage>
</organism>
<dbReference type="OrthoDB" id="529273at2759"/>
<keyword evidence="7" id="KW-1185">Reference proteome</keyword>
<dbReference type="AlphaFoldDB" id="A0A830C4X2"/>
<comment type="caution">
    <text evidence="6">The sequence shown here is derived from an EMBL/GenBank/DDBJ whole genome shotgun (WGS) entry which is preliminary data.</text>
</comment>
<sequence>TRPSIHNLSNSRSDVYEIIGDLRIEGSSSTIYIGGGSSSSSSTSSSWTVKPYARKQDTLAMGRITTLTIKYSDNKSSLISMPNCNRILSSSATTPAIIFSTGGYSGNPFHAFTDILLPLYFTSRQFNRSVLFLVFDKYPGWISKYKLILDKLSQYDVVDMNATRNHDQVLCFPRVIIGLRASHKEFTIDDPIETHAHHSTIMTNFTKLLRSAYSLKRGSVLVVGNYGRPRMLVVCRRRGRHLVNKHEIADMARGLGFEVVLKKMAGDVSIDARLVNSFDVMIGVHGAGLTNMLFLPENAILIQIIPFGLDYIAKTCFQIPAQSMNLRYLEYKVDLNESSLSSKYSRDAKINYTDTVAITKKGFDHFRSVYLDNQDLNIDLCRFRKTLLKALELLSV</sequence>
<dbReference type="Proteomes" id="UP000653305">
    <property type="component" value="Unassembled WGS sequence"/>
</dbReference>
<dbReference type="PANTHER" id="PTHR20961:SF5">
    <property type="entry name" value="GLYCOSYLTRANSFERASE-RELATED"/>
    <property type="match status" value="1"/>
</dbReference>
<keyword evidence="2 6" id="KW-0328">Glycosyltransferase</keyword>
<keyword evidence="3 6" id="KW-0808">Transferase</keyword>
<evidence type="ECO:0000256" key="3">
    <source>
        <dbReference type="ARBA" id="ARBA00022679"/>
    </source>
</evidence>
<reference evidence="6" key="1">
    <citation type="submission" date="2020-07" db="EMBL/GenBank/DDBJ databases">
        <title>Ethylene signaling mediates host invasion by parasitic plants.</title>
        <authorList>
            <person name="Yoshida S."/>
        </authorList>
    </citation>
    <scope>NUCLEOTIDE SEQUENCE</scope>
    <source>
        <strain evidence="6">Okayama</strain>
    </source>
</reference>
<evidence type="ECO:0000256" key="2">
    <source>
        <dbReference type="ARBA" id="ARBA00022676"/>
    </source>
</evidence>
<dbReference type="InterPro" id="IPR007657">
    <property type="entry name" value="Glycosyltransferase_61"/>
</dbReference>
<evidence type="ECO:0000256" key="1">
    <source>
        <dbReference type="ARBA" id="ARBA00004323"/>
    </source>
</evidence>
<comment type="subcellular location">
    <subcellularLocation>
        <location evidence="1">Golgi apparatus membrane</location>
        <topology evidence="1">Single-pass type II membrane protein</topology>
    </subcellularLocation>
</comment>
<feature type="domain" description="Glycosyltransferase 61 catalytic" evidence="5">
    <location>
        <begin position="109"/>
        <end position="301"/>
    </location>
</feature>
<dbReference type="EMBL" id="BMAC01000306">
    <property type="protein sequence ID" value="GFP93222.1"/>
    <property type="molecule type" value="Genomic_DNA"/>
</dbReference>
<gene>
    <name evidence="6" type="ORF">PHJA_001466500</name>
</gene>